<evidence type="ECO:0000256" key="2">
    <source>
        <dbReference type="SAM" id="Phobius"/>
    </source>
</evidence>
<name>A0AAI8B438_9BURK</name>
<evidence type="ECO:0000256" key="1">
    <source>
        <dbReference type="SAM" id="MobiDB-lite"/>
    </source>
</evidence>
<proteinExistence type="predicted"/>
<keyword evidence="2" id="KW-0472">Membrane</keyword>
<protein>
    <submittedName>
        <fullName evidence="3">Neisseria meningitidis TspB family protein</fullName>
    </submittedName>
</protein>
<keyword evidence="2" id="KW-1133">Transmembrane helix</keyword>
<dbReference type="NCBIfam" id="NF041109">
    <property type="entry name" value="VF_TspB_C_term"/>
    <property type="match status" value="1"/>
</dbReference>
<feature type="transmembrane region" description="Helical" evidence="2">
    <location>
        <begin position="412"/>
        <end position="430"/>
    </location>
</feature>
<feature type="compositionally biased region" description="Gly residues" evidence="1">
    <location>
        <begin position="279"/>
        <end position="333"/>
    </location>
</feature>
<reference evidence="3 4" key="1">
    <citation type="submission" date="2014-06" db="EMBL/GenBank/DDBJ databases">
        <authorList>
            <person name="Bishop-Lilly K.A."/>
            <person name="Broomall S.M."/>
            <person name="Chain P.S."/>
            <person name="Chertkov O."/>
            <person name="Coyne S.R."/>
            <person name="Daligault H.E."/>
            <person name="Davenport K.W."/>
            <person name="Erkkila T."/>
            <person name="Frey K.G."/>
            <person name="Gibbons H.S."/>
            <person name="Gu W."/>
            <person name="Jaissle J."/>
            <person name="Johnson S.L."/>
            <person name="Koroleva G.I."/>
            <person name="Ladner J.T."/>
            <person name="Lo C.-C."/>
            <person name="Minogue T.D."/>
            <person name="Munk C."/>
            <person name="Palacios G.F."/>
            <person name="Redden C.L."/>
            <person name="Rosenzweig C.N."/>
            <person name="Scholz M.B."/>
            <person name="Teshima H."/>
            <person name="Xu Y."/>
        </authorList>
    </citation>
    <scope>NUCLEOTIDE SEQUENCE [LARGE SCALE GENOMIC DNA]</scope>
    <source>
        <strain evidence="3 4">EO147</strain>
    </source>
</reference>
<dbReference type="AlphaFoldDB" id="A0AAI8B438"/>
<feature type="region of interest" description="Disordered" evidence="1">
    <location>
        <begin position="257"/>
        <end position="346"/>
    </location>
</feature>
<keyword evidence="4" id="KW-1185">Reference proteome</keyword>
<accession>A0AAI8B438</accession>
<evidence type="ECO:0000313" key="4">
    <source>
        <dbReference type="Proteomes" id="UP000029424"/>
    </source>
</evidence>
<sequence length="431" mass="44168">MQLAGVIAATEAKRGHSALDAVAEATIAHINTITSVGGTIAGGLAVATCSVGSGFLGVAACSAIGAVVGTSVQIALDGLIRWVFPSKPSLTIEEVAKATDTANAPCPTDGFVQFFYACTGNSAGAICWPDPKQYGARRGNVTNFFVLDVRKMPTDVIAYGNRLTAFLSDMYPKCGREPNYREQGRSLPVTDALKLMPDSDRSKPINPAIVAALANALWQQASTQPGYQGVPYDPTYPITADDVTDWNRRNPQWVPSVDEFASVSPGGGSTRLPMPNGNPGTGTSPGTGTNPGTGTEPGTGTNPGTGANPGTGTHPGTGTNPGNGTNPGDGGGKPLPPPDVCALHPDASGCAPLGSANDVPVNRDSKSVSLSPVSVGLRNGVCPPPRHVTVLGADLSFSYEPICEFAIKLRPLILLGCALLAGLIFIMGFMA</sequence>
<evidence type="ECO:0000313" key="3">
    <source>
        <dbReference type="EMBL" id="AIO65297.1"/>
    </source>
</evidence>
<keyword evidence="2" id="KW-0812">Transmembrane</keyword>
<dbReference type="InterPro" id="IPR008708">
    <property type="entry name" value="Neisseria_TspB"/>
</dbReference>
<dbReference type="EMBL" id="CP008726">
    <property type="protein sequence ID" value="AIO65297.1"/>
    <property type="molecule type" value="Genomic_DNA"/>
</dbReference>
<dbReference type="Pfam" id="PF05616">
    <property type="entry name" value="Neisseria_TspB"/>
    <property type="match status" value="1"/>
</dbReference>
<dbReference type="KEGG" id="bok:DM82_1330"/>
<organism evidence="3 4">
    <name type="scientific">Burkholderia oklahomensis</name>
    <dbReference type="NCBI Taxonomy" id="342113"/>
    <lineage>
        <taxon>Bacteria</taxon>
        <taxon>Pseudomonadati</taxon>
        <taxon>Pseudomonadota</taxon>
        <taxon>Betaproteobacteria</taxon>
        <taxon>Burkholderiales</taxon>
        <taxon>Burkholderiaceae</taxon>
        <taxon>Burkholderia</taxon>
        <taxon>pseudomallei group</taxon>
    </lineage>
</organism>
<dbReference type="Proteomes" id="UP000029424">
    <property type="component" value="Chromosome 1"/>
</dbReference>
<gene>
    <name evidence="3" type="ORF">DM82_1330</name>
</gene>